<name>A0ABV2XE35_9NOCA</name>
<proteinExistence type="predicted"/>
<evidence type="ECO:0000256" key="2">
    <source>
        <dbReference type="ARBA" id="ARBA00022475"/>
    </source>
</evidence>
<keyword evidence="3 6" id="KW-0812">Transmembrane</keyword>
<feature type="transmembrane region" description="Helical" evidence="6">
    <location>
        <begin position="264"/>
        <end position="286"/>
    </location>
</feature>
<feature type="transmembrane region" description="Helical" evidence="6">
    <location>
        <begin position="112"/>
        <end position="134"/>
    </location>
</feature>
<feature type="transmembrane region" description="Helical" evidence="6">
    <location>
        <begin position="198"/>
        <end position="217"/>
    </location>
</feature>
<dbReference type="NCBIfam" id="TIGR00765">
    <property type="entry name" value="yihY_not_rbn"/>
    <property type="match status" value="1"/>
</dbReference>
<feature type="transmembrane region" description="Helical" evidence="6">
    <location>
        <begin position="155"/>
        <end position="178"/>
    </location>
</feature>
<feature type="transmembrane region" description="Helical" evidence="6">
    <location>
        <begin position="229"/>
        <end position="252"/>
    </location>
</feature>
<dbReference type="PANTHER" id="PTHR30213:SF0">
    <property type="entry name" value="UPF0761 MEMBRANE PROTEIN YIHY"/>
    <property type="match status" value="1"/>
</dbReference>
<keyword evidence="5 6" id="KW-0472">Membrane</keyword>
<gene>
    <name evidence="7" type="ORF">ABZ507_20115</name>
</gene>
<dbReference type="EMBL" id="JBEYBR010000052">
    <property type="protein sequence ID" value="MEU2124126.1"/>
    <property type="molecule type" value="Genomic_DNA"/>
</dbReference>
<comment type="caution">
    <text evidence="7">The sequence shown here is derived from an EMBL/GenBank/DDBJ whole genome shotgun (WGS) entry which is preliminary data.</text>
</comment>
<dbReference type="Proteomes" id="UP001550535">
    <property type="component" value="Unassembled WGS sequence"/>
</dbReference>
<dbReference type="RefSeq" id="WP_157114831.1">
    <property type="nucleotide sequence ID" value="NZ_JBEYBM010000013.1"/>
</dbReference>
<dbReference type="InterPro" id="IPR017039">
    <property type="entry name" value="Virul_fac_BrkB"/>
</dbReference>
<organism evidence="7 8">
    <name type="scientific">Nocardia niwae</name>
    <dbReference type="NCBI Taxonomy" id="626084"/>
    <lineage>
        <taxon>Bacteria</taxon>
        <taxon>Bacillati</taxon>
        <taxon>Actinomycetota</taxon>
        <taxon>Actinomycetes</taxon>
        <taxon>Mycobacteriales</taxon>
        <taxon>Nocardiaceae</taxon>
        <taxon>Nocardia</taxon>
    </lineage>
</organism>
<sequence length="318" mass="34344">MAQNLQKRFAARRRLRSPADLPGRSWWGVVRRSIGEFQRDNLTDWAAALTYYSVLSLFPGMIVLTAGLGMLGRDDTLALVDTLREIGPGSGTDLLVDAVNGIEEAQAPAGPLALVGLASALWTASAYIGAFMRATNAIYDIQEGRPLWKTVPVRVALTAAVVVLLGVCTVGVVVSGSFADQVGRWLGLGQATITVWGIVKWPVMMALISLVFALLYWAAPNVRQPGFRWLTPGSALAVVLWAGASWGFAFYVGHFGSYNRVYGSLGGVVVFLVWLWISNIAVLLGAELDAELARARNIAHGHPEEAEPYLPPRDDPDE</sequence>
<dbReference type="Pfam" id="PF03631">
    <property type="entry name" value="Virul_fac_BrkB"/>
    <property type="match status" value="1"/>
</dbReference>
<evidence type="ECO:0000256" key="4">
    <source>
        <dbReference type="ARBA" id="ARBA00022989"/>
    </source>
</evidence>
<evidence type="ECO:0000256" key="3">
    <source>
        <dbReference type="ARBA" id="ARBA00022692"/>
    </source>
</evidence>
<dbReference type="PANTHER" id="PTHR30213">
    <property type="entry name" value="INNER MEMBRANE PROTEIN YHJD"/>
    <property type="match status" value="1"/>
</dbReference>
<evidence type="ECO:0000313" key="7">
    <source>
        <dbReference type="EMBL" id="MEU2124126.1"/>
    </source>
</evidence>
<keyword evidence="2" id="KW-1003">Cell membrane</keyword>
<dbReference type="PIRSF" id="PIRSF035875">
    <property type="entry name" value="RNase_BN"/>
    <property type="match status" value="1"/>
</dbReference>
<evidence type="ECO:0000256" key="5">
    <source>
        <dbReference type="ARBA" id="ARBA00023136"/>
    </source>
</evidence>
<keyword evidence="4 6" id="KW-1133">Transmembrane helix</keyword>
<reference evidence="7 8" key="1">
    <citation type="submission" date="2024-06" db="EMBL/GenBank/DDBJ databases">
        <title>The Natural Products Discovery Center: Release of the First 8490 Sequenced Strains for Exploring Actinobacteria Biosynthetic Diversity.</title>
        <authorList>
            <person name="Kalkreuter E."/>
            <person name="Kautsar S.A."/>
            <person name="Yang D."/>
            <person name="Bader C.D."/>
            <person name="Teijaro C.N."/>
            <person name="Fluegel L."/>
            <person name="Davis C.M."/>
            <person name="Simpson J.R."/>
            <person name="Lauterbach L."/>
            <person name="Steele A.D."/>
            <person name="Gui C."/>
            <person name="Meng S."/>
            <person name="Li G."/>
            <person name="Viehrig K."/>
            <person name="Ye F."/>
            <person name="Su P."/>
            <person name="Kiefer A.F."/>
            <person name="Nichols A."/>
            <person name="Cepeda A.J."/>
            <person name="Yan W."/>
            <person name="Fan B."/>
            <person name="Jiang Y."/>
            <person name="Adhikari A."/>
            <person name="Zheng C.-J."/>
            <person name="Schuster L."/>
            <person name="Cowan T.M."/>
            <person name="Smanski M.J."/>
            <person name="Chevrette M.G."/>
            <person name="De Carvalho L.P.S."/>
            <person name="Shen B."/>
        </authorList>
    </citation>
    <scope>NUCLEOTIDE SEQUENCE [LARGE SCALE GENOMIC DNA]</scope>
    <source>
        <strain evidence="7 8">NPDC019434</strain>
    </source>
</reference>
<keyword evidence="8" id="KW-1185">Reference proteome</keyword>
<evidence type="ECO:0000256" key="6">
    <source>
        <dbReference type="SAM" id="Phobius"/>
    </source>
</evidence>
<accession>A0ABV2XE35</accession>
<comment type="subcellular location">
    <subcellularLocation>
        <location evidence="1">Cell membrane</location>
        <topology evidence="1">Multi-pass membrane protein</topology>
    </subcellularLocation>
</comment>
<protein>
    <submittedName>
        <fullName evidence="7">YihY/virulence factor BrkB family protein</fullName>
    </submittedName>
</protein>
<evidence type="ECO:0000256" key="1">
    <source>
        <dbReference type="ARBA" id="ARBA00004651"/>
    </source>
</evidence>
<evidence type="ECO:0000313" key="8">
    <source>
        <dbReference type="Proteomes" id="UP001550535"/>
    </source>
</evidence>
<feature type="transmembrane region" description="Helical" evidence="6">
    <location>
        <begin position="49"/>
        <end position="71"/>
    </location>
</feature>